<reference evidence="2 3" key="1">
    <citation type="submission" date="2018-01" db="EMBL/GenBank/DDBJ databases">
        <title>Whole genome sequencing of Histamine producing bacteria.</title>
        <authorList>
            <person name="Butler K."/>
        </authorList>
    </citation>
    <scope>NUCLEOTIDE SEQUENCE [LARGE SCALE GENOMIC DNA]</scope>
    <source>
        <strain evidence="2 3">JCM 12947</strain>
    </source>
</reference>
<dbReference type="Gene3D" id="3.90.1720.10">
    <property type="entry name" value="endopeptidase domain like (from Nostoc punctiforme)"/>
    <property type="match status" value="1"/>
</dbReference>
<dbReference type="Proteomes" id="UP000240987">
    <property type="component" value="Unassembled WGS sequence"/>
</dbReference>
<dbReference type="RefSeq" id="WP_107244990.1">
    <property type="nucleotide sequence ID" value="NZ_JBALVU010000011.1"/>
</dbReference>
<evidence type="ECO:0000313" key="2">
    <source>
        <dbReference type="EMBL" id="PSU45121.1"/>
    </source>
</evidence>
<feature type="domain" description="LRAT" evidence="1">
    <location>
        <begin position="8"/>
        <end position="93"/>
    </location>
</feature>
<comment type="caution">
    <text evidence="2">The sequence shown here is derived from an EMBL/GenBank/DDBJ whole genome shotgun (WGS) entry which is preliminary data.</text>
</comment>
<organism evidence="2 3">
    <name type="scientific">Photobacterium frigidiphilum</name>
    <dbReference type="NCBI Taxonomy" id="264736"/>
    <lineage>
        <taxon>Bacteria</taxon>
        <taxon>Pseudomonadati</taxon>
        <taxon>Pseudomonadota</taxon>
        <taxon>Gammaproteobacteria</taxon>
        <taxon>Vibrionales</taxon>
        <taxon>Vibrionaceae</taxon>
        <taxon>Photobacterium</taxon>
    </lineage>
</organism>
<evidence type="ECO:0000259" key="1">
    <source>
        <dbReference type="Pfam" id="PF04970"/>
    </source>
</evidence>
<dbReference type="EMBL" id="PYMJ01000035">
    <property type="protein sequence ID" value="PSU45121.1"/>
    <property type="molecule type" value="Genomic_DNA"/>
</dbReference>
<keyword evidence="3" id="KW-1185">Reference proteome</keyword>
<accession>A0A2T3J8M5</accession>
<dbReference type="Pfam" id="PF04970">
    <property type="entry name" value="LRAT"/>
    <property type="match status" value="1"/>
</dbReference>
<dbReference type="OrthoDB" id="6398855at2"/>
<dbReference type="InterPro" id="IPR007053">
    <property type="entry name" value="LRAT_dom"/>
</dbReference>
<evidence type="ECO:0000313" key="3">
    <source>
        <dbReference type="Proteomes" id="UP000240987"/>
    </source>
</evidence>
<sequence length="173" mass="19544">MEITRYPVGTILKVRCLSYWHYGMADGRGGVIHNSKKRRQVQFDTLYEFSEGRAILVSSITSDEPEKAYFYAQQYLGTPYNLFNRNCEQFVRQSHGLPVECTQFQRLFVLLFAGLLITGTENRLIKLAGVGLLVGGIIAPAEKRPYRRAIAGARLTVGGAIVLSKVLRLVFRR</sequence>
<dbReference type="AlphaFoldDB" id="A0A2T3J8M5"/>
<proteinExistence type="predicted"/>
<protein>
    <recommendedName>
        <fullName evidence="1">LRAT domain-containing protein</fullName>
    </recommendedName>
</protein>
<name>A0A2T3J8M5_9GAMM</name>
<gene>
    <name evidence="2" type="ORF">C9J12_23850</name>
</gene>